<gene>
    <name evidence="4" type="ORF">FGO68_gene8285</name>
</gene>
<dbReference type="EMBL" id="RRYP01013080">
    <property type="protein sequence ID" value="TNV76717.1"/>
    <property type="molecule type" value="Genomic_DNA"/>
</dbReference>
<evidence type="ECO:0000313" key="4">
    <source>
        <dbReference type="EMBL" id="TNV76717.1"/>
    </source>
</evidence>
<comment type="caution">
    <text evidence="4">The sequence shown here is derived from an EMBL/GenBank/DDBJ whole genome shotgun (WGS) entry which is preliminary data.</text>
</comment>
<accession>A0A8J8NJM1</accession>
<dbReference type="SUPFAM" id="SSF47113">
    <property type="entry name" value="Histone-fold"/>
    <property type="match status" value="1"/>
</dbReference>
<comment type="subunit">
    <text evidence="1">The nucleosome is a histone octamer containing two molecules each of H2A, H2B, H3 and H4 assembled in one H3-H4 heterotetramer and two H2A-H2B heterodimers. The octamer wraps approximately 147 bp of DNA.</text>
</comment>
<feature type="compositionally biased region" description="Polar residues" evidence="2">
    <location>
        <begin position="1"/>
        <end position="10"/>
    </location>
</feature>
<protein>
    <recommendedName>
        <fullName evidence="1">Histone H2A</fullName>
    </recommendedName>
</protein>
<dbReference type="OrthoDB" id="9421954at2759"/>
<dbReference type="PANTHER" id="PTHR23430">
    <property type="entry name" value="HISTONE H2A"/>
    <property type="match status" value="1"/>
</dbReference>
<dbReference type="AlphaFoldDB" id="A0A8J8NJM1"/>
<dbReference type="Proteomes" id="UP000785679">
    <property type="component" value="Unassembled WGS sequence"/>
</dbReference>
<feature type="domain" description="Core Histone H2A/H2B/H3" evidence="3">
    <location>
        <begin position="60"/>
        <end position="133"/>
    </location>
</feature>
<proteinExistence type="inferred from homology"/>
<evidence type="ECO:0000313" key="5">
    <source>
        <dbReference type="Proteomes" id="UP000785679"/>
    </source>
</evidence>
<organism evidence="4 5">
    <name type="scientific">Halteria grandinella</name>
    <dbReference type="NCBI Taxonomy" id="5974"/>
    <lineage>
        <taxon>Eukaryota</taxon>
        <taxon>Sar</taxon>
        <taxon>Alveolata</taxon>
        <taxon>Ciliophora</taxon>
        <taxon>Intramacronucleata</taxon>
        <taxon>Spirotrichea</taxon>
        <taxon>Stichotrichia</taxon>
        <taxon>Sporadotrichida</taxon>
        <taxon>Halteriidae</taxon>
        <taxon>Halteria</taxon>
    </lineage>
</organism>
<sequence>MTKTPTKTPVKQSESQPSQASPAALPAKKGKGRPSKNTSSAPPKPAPLPVSLPQGGYQGSSSTAKANLQFSVPRVAKFMKEGRYSQRIGGGAPVFLASSLQYIMVEICELAGNQAQLAKKHRITPRHIMLGIRSDPELNKLIGKNADFTECGVVINVHKDIRGGKKGKGKGKDIDEDIDMAENE</sequence>
<feature type="compositionally biased region" description="Low complexity" evidence="2">
    <location>
        <begin position="11"/>
        <end position="27"/>
    </location>
</feature>
<evidence type="ECO:0000256" key="1">
    <source>
        <dbReference type="RuleBase" id="RU003767"/>
    </source>
</evidence>
<feature type="compositionally biased region" description="Acidic residues" evidence="2">
    <location>
        <begin position="174"/>
        <end position="184"/>
    </location>
</feature>
<dbReference type="GO" id="GO:0030527">
    <property type="term" value="F:structural constituent of chromatin"/>
    <property type="evidence" value="ECO:0007669"/>
    <property type="project" value="InterPro"/>
</dbReference>
<comment type="similarity">
    <text evidence="1">Belongs to the histone H2A family.</text>
</comment>
<dbReference type="CDD" id="cd00074">
    <property type="entry name" value="HFD_H2A"/>
    <property type="match status" value="1"/>
</dbReference>
<keyword evidence="1" id="KW-0539">Nucleus</keyword>
<dbReference type="GO" id="GO:0046982">
    <property type="term" value="F:protein heterodimerization activity"/>
    <property type="evidence" value="ECO:0007669"/>
    <property type="project" value="InterPro"/>
</dbReference>
<keyword evidence="5" id="KW-1185">Reference proteome</keyword>
<feature type="region of interest" description="Disordered" evidence="2">
    <location>
        <begin position="1"/>
        <end position="64"/>
    </location>
</feature>
<dbReference type="GO" id="GO:0003677">
    <property type="term" value="F:DNA binding"/>
    <property type="evidence" value="ECO:0007669"/>
    <property type="project" value="UniProtKB-KW"/>
</dbReference>
<keyword evidence="1" id="KW-0238">DNA-binding</keyword>
<evidence type="ECO:0000256" key="2">
    <source>
        <dbReference type="SAM" id="MobiDB-lite"/>
    </source>
</evidence>
<dbReference type="InterPro" id="IPR002119">
    <property type="entry name" value="Histone_H2A"/>
</dbReference>
<dbReference type="InterPro" id="IPR007125">
    <property type="entry name" value="H2A/H2B/H3"/>
</dbReference>
<dbReference type="PRINTS" id="PR00620">
    <property type="entry name" value="HISTONEH2A"/>
</dbReference>
<name>A0A8J8NJM1_HALGN</name>
<keyword evidence="1" id="KW-0158">Chromosome</keyword>
<feature type="region of interest" description="Disordered" evidence="2">
    <location>
        <begin position="164"/>
        <end position="184"/>
    </location>
</feature>
<dbReference type="InterPro" id="IPR009072">
    <property type="entry name" value="Histone-fold"/>
</dbReference>
<dbReference type="GO" id="GO:0000786">
    <property type="term" value="C:nucleosome"/>
    <property type="evidence" value="ECO:0007669"/>
    <property type="project" value="UniProtKB-KW"/>
</dbReference>
<dbReference type="SMART" id="SM00414">
    <property type="entry name" value="H2A"/>
    <property type="match status" value="1"/>
</dbReference>
<dbReference type="Gene3D" id="1.10.20.10">
    <property type="entry name" value="Histone, subunit A"/>
    <property type="match status" value="1"/>
</dbReference>
<dbReference type="GO" id="GO:0005634">
    <property type="term" value="C:nucleus"/>
    <property type="evidence" value="ECO:0007669"/>
    <property type="project" value="UniProtKB-SubCell"/>
</dbReference>
<comment type="subcellular location">
    <subcellularLocation>
        <location evidence="1">Nucleus</location>
    </subcellularLocation>
</comment>
<reference evidence="4" key="1">
    <citation type="submission" date="2019-06" db="EMBL/GenBank/DDBJ databases">
        <authorList>
            <person name="Zheng W."/>
        </authorList>
    </citation>
    <scope>NUCLEOTIDE SEQUENCE</scope>
    <source>
        <strain evidence="4">QDHG01</strain>
    </source>
</reference>
<evidence type="ECO:0000259" key="3">
    <source>
        <dbReference type="Pfam" id="PF00125"/>
    </source>
</evidence>
<keyword evidence="1" id="KW-0544">Nucleosome core</keyword>
<dbReference type="Pfam" id="PF00125">
    <property type="entry name" value="Histone"/>
    <property type="match status" value="1"/>
</dbReference>